<evidence type="ECO:0000313" key="1">
    <source>
        <dbReference type="EMBL" id="KAK8238122.1"/>
    </source>
</evidence>
<comment type="caution">
    <text evidence="1">The sequence shown here is derived from an EMBL/GenBank/DDBJ whole genome shotgun (WGS) entry which is preliminary data.</text>
</comment>
<dbReference type="Proteomes" id="UP001492380">
    <property type="component" value="Unassembled WGS sequence"/>
</dbReference>
<evidence type="ECO:0000313" key="2">
    <source>
        <dbReference type="Proteomes" id="UP001492380"/>
    </source>
</evidence>
<name>A0ABR1YTV4_9PEZI</name>
<organism evidence="1 2">
    <name type="scientific">Phyllosticta capitalensis</name>
    <dbReference type="NCBI Taxonomy" id="121624"/>
    <lineage>
        <taxon>Eukaryota</taxon>
        <taxon>Fungi</taxon>
        <taxon>Dikarya</taxon>
        <taxon>Ascomycota</taxon>
        <taxon>Pezizomycotina</taxon>
        <taxon>Dothideomycetes</taxon>
        <taxon>Dothideomycetes incertae sedis</taxon>
        <taxon>Botryosphaeriales</taxon>
        <taxon>Phyllostictaceae</taxon>
        <taxon>Phyllosticta</taxon>
    </lineage>
</organism>
<dbReference type="EMBL" id="JBBWRZ010000004">
    <property type="protein sequence ID" value="KAK8238122.1"/>
    <property type="molecule type" value="Genomic_DNA"/>
</dbReference>
<keyword evidence="2" id="KW-1185">Reference proteome</keyword>
<sequence length="437" mass="50454">MDDEILSPEECKILEDDGIILQSHNGKRKISKSYLSSSLAPSASPSNDEFSSHDKISRTATVQYHRTRALHEMEFPEQVRSLAALEFIGLNHETAKEIWNRWSSRPNPMDNPDDLMDFVYSHTCNLWRADWSAYTDEDALEKLGVAKWLQKAILDPRSRDIYLTGTLKGWLDDSLRTNFNSLVRIHKQLKAYAILRGNGKEQKQAILGKMEGENRHLPKPHVCITTAPPPILPGHEVFYKTKHPDGLGEGDDPFISEDGAINMRAVRTYPGGDFNPTNPAWYWTPEHETALAYKTYAEVRKPYSEVWIIRIQVPTTFISTLRKKELWYSYDWKAYAWHCRKQHDEDSIPERYHPYSTPGRTQTDLIIGHICKKDITVITKIPADKVQSTMNQDNILLIGDRKATQWVIMHRDVANRLGREIRGKMHIDVYKAEEDEK</sequence>
<accession>A0ABR1YTV4</accession>
<reference evidence="1 2" key="1">
    <citation type="submission" date="2024-04" db="EMBL/GenBank/DDBJ databases">
        <title>Phyllosticta paracitricarpa is synonymous to the EU quarantine fungus P. citricarpa based on phylogenomic analyses.</title>
        <authorList>
            <consortium name="Lawrence Berkeley National Laboratory"/>
            <person name="Van Ingen-Buijs V.A."/>
            <person name="Van Westerhoven A.C."/>
            <person name="Haridas S."/>
            <person name="Skiadas P."/>
            <person name="Martin F."/>
            <person name="Groenewald J.Z."/>
            <person name="Crous P.W."/>
            <person name="Seidl M.F."/>
        </authorList>
    </citation>
    <scope>NUCLEOTIDE SEQUENCE [LARGE SCALE GENOMIC DNA]</scope>
    <source>
        <strain evidence="1 2">CBS 123374</strain>
    </source>
</reference>
<gene>
    <name evidence="1" type="ORF">HDK90DRAFT_482403</name>
</gene>
<proteinExistence type="predicted"/>
<protein>
    <submittedName>
        <fullName evidence="1">Uncharacterized protein</fullName>
    </submittedName>
</protein>